<keyword evidence="2" id="KW-0104">Cadmium</keyword>
<evidence type="ECO:0000256" key="1">
    <source>
        <dbReference type="ARBA" id="ARBA00012468"/>
    </source>
</evidence>
<comment type="caution">
    <text evidence="4">The sequence shown here is derived from an EMBL/GenBank/DDBJ whole genome shotgun (WGS) entry which is preliminary data.</text>
</comment>
<dbReference type="GO" id="GO:0016756">
    <property type="term" value="F:glutathione gamma-glutamylcysteinyltransferase activity"/>
    <property type="evidence" value="ECO:0007669"/>
    <property type="project" value="UniProtKB-EC"/>
</dbReference>
<dbReference type="GO" id="GO:0046938">
    <property type="term" value="P:phytochelatin biosynthetic process"/>
    <property type="evidence" value="ECO:0007669"/>
    <property type="project" value="InterPro"/>
</dbReference>
<dbReference type="PROSITE" id="PS51443">
    <property type="entry name" value="PCS"/>
    <property type="match status" value="1"/>
</dbReference>
<evidence type="ECO:0000313" key="4">
    <source>
        <dbReference type="EMBL" id="MBH8565314.1"/>
    </source>
</evidence>
<organism evidence="4 5">
    <name type="scientific">Amazonocrinis nigriterrae CENA67</name>
    <dbReference type="NCBI Taxonomy" id="2794033"/>
    <lineage>
        <taxon>Bacteria</taxon>
        <taxon>Bacillati</taxon>
        <taxon>Cyanobacteriota</taxon>
        <taxon>Cyanophyceae</taxon>
        <taxon>Nostocales</taxon>
        <taxon>Nostocaceae</taxon>
        <taxon>Amazonocrinis</taxon>
        <taxon>Amazonocrinis nigriterrae</taxon>
    </lineage>
</organism>
<evidence type="ECO:0000256" key="2">
    <source>
        <dbReference type="ARBA" id="ARBA00022539"/>
    </source>
</evidence>
<reference evidence="4 5" key="1">
    <citation type="journal article" date="2021" name="Int. J. Syst. Evol. Microbiol.">
        <title>Amazonocrinis nigriterrae gen. nov., sp. nov., Atlanticothrix silvestris gen. nov., sp. nov. and Dendronalium phyllosphericum gen. nov., sp. nov., nostocacean cyanobacteria from Brazilian environments.</title>
        <authorList>
            <person name="Alvarenga D.O."/>
            <person name="Andreote A.P.D."/>
            <person name="Branco L.H.Z."/>
            <person name="Delbaje E."/>
            <person name="Cruz R.B."/>
            <person name="Varani A.M."/>
            <person name="Fiore M.F."/>
        </authorList>
    </citation>
    <scope>NUCLEOTIDE SEQUENCE [LARGE SCALE GENOMIC DNA]</scope>
    <source>
        <strain evidence="4 5">CENA67</strain>
    </source>
</reference>
<dbReference type="InterPro" id="IPR038156">
    <property type="entry name" value="PCS_N_sf"/>
</dbReference>
<keyword evidence="5" id="KW-1185">Reference proteome</keyword>
<dbReference type="RefSeq" id="WP_198127116.1">
    <property type="nucleotide sequence ID" value="NZ_JAECZC010000059.1"/>
</dbReference>
<dbReference type="InterPro" id="IPR038765">
    <property type="entry name" value="Papain-like_cys_pep_sf"/>
</dbReference>
<dbReference type="GO" id="GO:0046872">
    <property type="term" value="F:metal ion binding"/>
    <property type="evidence" value="ECO:0007669"/>
    <property type="project" value="InterPro"/>
</dbReference>
<name>A0A8J7HZP0_9NOST</name>
<protein>
    <recommendedName>
        <fullName evidence="1">glutathione gamma-glutamylcysteinyltransferase</fullName>
        <ecNumber evidence="1">2.3.2.15</ecNumber>
    </recommendedName>
</protein>
<dbReference type="GO" id="GO:0010038">
    <property type="term" value="P:response to metal ion"/>
    <property type="evidence" value="ECO:0007669"/>
    <property type="project" value="InterPro"/>
</dbReference>
<evidence type="ECO:0000313" key="5">
    <source>
        <dbReference type="Proteomes" id="UP000632766"/>
    </source>
</evidence>
<dbReference type="AlphaFoldDB" id="A0A8J7HZP0"/>
<dbReference type="Proteomes" id="UP000632766">
    <property type="component" value="Unassembled WGS sequence"/>
</dbReference>
<proteinExistence type="predicted"/>
<dbReference type="SUPFAM" id="SSF54001">
    <property type="entry name" value="Cysteine proteinases"/>
    <property type="match status" value="1"/>
</dbReference>
<accession>A0A8J7HZP0</accession>
<feature type="domain" description="Peptidase C83" evidence="3">
    <location>
        <begin position="1"/>
        <end position="188"/>
    </location>
</feature>
<dbReference type="InterPro" id="IPR007719">
    <property type="entry name" value="PCS_N"/>
</dbReference>
<sequence>MTKTDLHAIKLKAFQQPIRCCNVTAIAYGLTALGYPTNIDDIFYVTRLPIDTVLDDGMTLAETYDTCVKYVEEKNLPISVIVEHFDKASMTLESFIQEIERAIYDENDIHILNFNVDIAHEIKLGGGHFSLLADYDKTTQEITIADTNPKRYTRFWKCPAERMYLACIDRDSASDRARGMIVLKKVESNEQKAQDPELMSAI</sequence>
<evidence type="ECO:0000259" key="3">
    <source>
        <dbReference type="PROSITE" id="PS51443"/>
    </source>
</evidence>
<dbReference type="EC" id="2.3.2.15" evidence="1"/>
<dbReference type="Pfam" id="PF05023">
    <property type="entry name" value="Phytochelatin"/>
    <property type="match status" value="1"/>
</dbReference>
<dbReference type="EMBL" id="JAECZC010000059">
    <property type="protein sequence ID" value="MBH8565314.1"/>
    <property type="molecule type" value="Genomic_DNA"/>
</dbReference>
<dbReference type="Gene3D" id="3.90.70.30">
    <property type="entry name" value="Phytochelatin synthase, N-terminal domain"/>
    <property type="match status" value="1"/>
</dbReference>
<gene>
    <name evidence="4" type="ORF">I8748_24550</name>
</gene>